<organism evidence="4 5">
    <name type="scientific">Taibaiella lutea</name>
    <dbReference type="NCBI Taxonomy" id="2608001"/>
    <lineage>
        <taxon>Bacteria</taxon>
        <taxon>Pseudomonadati</taxon>
        <taxon>Bacteroidota</taxon>
        <taxon>Chitinophagia</taxon>
        <taxon>Chitinophagales</taxon>
        <taxon>Chitinophagaceae</taxon>
        <taxon>Taibaiella</taxon>
    </lineage>
</organism>
<feature type="signal peptide" evidence="2">
    <location>
        <begin position="1"/>
        <end position="21"/>
    </location>
</feature>
<dbReference type="NCBIfam" id="TIGR03696">
    <property type="entry name" value="Rhs_assc_core"/>
    <property type="match status" value="1"/>
</dbReference>
<accession>A0A5M6CNM1</accession>
<evidence type="ECO:0000259" key="3">
    <source>
        <dbReference type="Pfam" id="PF20041"/>
    </source>
</evidence>
<evidence type="ECO:0000256" key="1">
    <source>
        <dbReference type="SAM" id="MobiDB-lite"/>
    </source>
</evidence>
<name>A0A5M6CNM1_9BACT</name>
<feature type="region of interest" description="Disordered" evidence="1">
    <location>
        <begin position="26"/>
        <end position="45"/>
    </location>
</feature>
<dbReference type="InterPro" id="IPR045619">
    <property type="entry name" value="DUF6443"/>
</dbReference>
<evidence type="ECO:0000313" key="5">
    <source>
        <dbReference type="Proteomes" id="UP000323632"/>
    </source>
</evidence>
<feature type="domain" description="DUF6443" evidence="3">
    <location>
        <begin position="71"/>
        <end position="188"/>
    </location>
</feature>
<protein>
    <recommendedName>
        <fullName evidence="3">DUF6443 domain-containing protein</fullName>
    </recommendedName>
</protein>
<keyword evidence="2" id="KW-0732">Signal</keyword>
<feature type="region of interest" description="Disordered" evidence="1">
    <location>
        <begin position="1322"/>
        <end position="1345"/>
    </location>
</feature>
<feature type="chain" id="PRO_5024369481" description="DUF6443 domain-containing protein" evidence="2">
    <location>
        <begin position="22"/>
        <end position="1515"/>
    </location>
</feature>
<comment type="caution">
    <text evidence="4">The sequence shown here is derived from an EMBL/GenBank/DDBJ whole genome shotgun (WGS) entry which is preliminary data.</text>
</comment>
<dbReference type="Proteomes" id="UP000323632">
    <property type="component" value="Unassembled WGS sequence"/>
</dbReference>
<dbReference type="PANTHER" id="PTHR32305">
    <property type="match status" value="1"/>
</dbReference>
<evidence type="ECO:0000256" key="2">
    <source>
        <dbReference type="SAM" id="SignalP"/>
    </source>
</evidence>
<dbReference type="InterPro" id="IPR050708">
    <property type="entry name" value="T6SS_VgrG/RHS"/>
</dbReference>
<dbReference type="EMBL" id="VWSH01000001">
    <property type="protein sequence ID" value="KAA5536811.1"/>
    <property type="molecule type" value="Genomic_DNA"/>
</dbReference>
<dbReference type="PANTHER" id="PTHR32305:SF15">
    <property type="entry name" value="PROTEIN RHSA-RELATED"/>
    <property type="match status" value="1"/>
</dbReference>
<gene>
    <name evidence="4" type="ORF">F0919_03835</name>
</gene>
<sequence>MRLKHLYIILPLLCAAGAGRAQTNKPILSQTSPAGSASNASTPAEVNTTGDISYIRSYVPLIPITDTADVNTGNQPGLIRQQTAYLDGFMRPYQTVTRNAANVNGQARHLVNIAYNYPAGEQRSYLPYAAGSSGVQSNAFQAQQTYYSGLYPNEGYTGFSKTKNTSDAGQYSVTDYAPGKSQVGQDRGTVLQNISNAANEILIWDWDEGSGMPVASGYYAAKQLFGKQMTGPFEGAAYTATQSKTYTDKDGRLILKMEAADYTLIPPSTYVSVYNYTYYVYDAKGNLRCTITPKAFKYYQDNSGALSTDVVKNLCFLYQYDDKGRLTVAQKPGEDGFTYMVYDAKDRPVMRQTPNERLENKWEVTFYDVLNRVKASSVFADNANAFNRDQWQGELDGAAVNGATGGTIPYYIGTAAGEAEYPDDNISDNTMMAYTYYDDYNTVDPSGSEWDNLNNQLNFTEMVSSPGSEMPERSMNVYGAVTGSMVRILPAPDADASKTGDWRKSVIFYDSKGRATYSGSSDLYQGNVIHFNLSGTQYDFANRMLLNKHAWYNANSADAVQGHTELTKYTYDGTSGALLDTKHQVDGGTWNAINTFTYDDLGRVKRKSLGGGGEVQDMGYNIRGQLTGINGTYAETGNKENYSRTFGESIKYDYGFDKNRIDGKMAGMIWRGSDADQMLAYGYEYTRNQLLQSADFNYIKNSNWIKNDMDYSVSGLKYDENGNITDMAQRGTKPVDGPVNMDILHYTYQQNSNRLNDVVDNGGVADYGAGDFQDNPAEKDYTYDPNGNLTTDANKGISQTISYTFFNKPVNITTGNGNTFAYSYDAAGGKVQEILADQQTGTVVTDYIGNAVYENDSLKYILTADGRTVFQTGVVLPVREEFFVKDHLGNVRSTINVTSSMPRDYLADYEIASANLENLIFDNIDELREVKPGGDEDNSMAAKLNGRDAAKSVGSALLLHVMAGDRVNMKVNDYYDYYDPEHDSTINADDMIANVITALSGGYNGFEGENHNTKLVGDIFNGSNSSFYNEIVQSQTDLSKPRAYLNYVMFDEHMNIVSGSSGAFQAEHEGGWGLIGTTEAMEMPVNGYIAVYLSNRTVRDVYFDRLQVEVIKGNLLQENHYYPHGLPIKGLGSDDRDLMAQRRKYQSNEYIRSGLDWMSFGARQYDPQIGRFLSVDPLAAFGGQDRYSPYAAMGNQPESAVDPNGLLPDYGRFAQFTKGGAGLGPDGSGIASESWLNGGGGAMNMATMSGMDLDPLMLFNAQRAFNVMVAQIQEREQQQQVYSTINGNLSAGGINYKIENGKWAKVFPVGCNISWKNPFEEGNLDGTIGGRDSDKKNGSSSNKSISSIGLTVSKFVAYDNGESGGVIIDLGYKDPGTGYSDFQWVQTIWTDKAAKGTNSPYNDPYPGDDNLPFYYTSSEMKAHTNKDGFDLTFHDNPVRDFGYKDATWRGELSLVGKKGMFYYPIVTISYGFQITNGELSSISAPQIITPSSFGVNSFMYRILIKPLSIYNFFKN</sequence>
<reference evidence="4 5" key="1">
    <citation type="submission" date="2019-09" db="EMBL/GenBank/DDBJ databases">
        <title>Genome sequence and assembly of Taibaiella sp.</title>
        <authorList>
            <person name="Chhetri G."/>
        </authorList>
    </citation>
    <scope>NUCLEOTIDE SEQUENCE [LARGE SCALE GENOMIC DNA]</scope>
    <source>
        <strain evidence="4 5">KVB11</strain>
    </source>
</reference>
<evidence type="ECO:0000313" key="4">
    <source>
        <dbReference type="EMBL" id="KAA5536811.1"/>
    </source>
</evidence>
<keyword evidence="5" id="KW-1185">Reference proteome</keyword>
<proteinExistence type="predicted"/>
<dbReference type="RefSeq" id="WP_150031388.1">
    <property type="nucleotide sequence ID" value="NZ_VWSH01000001.1"/>
</dbReference>
<dbReference type="Pfam" id="PF20041">
    <property type="entry name" value="DUF6443"/>
    <property type="match status" value="1"/>
</dbReference>
<dbReference type="Gene3D" id="2.180.10.10">
    <property type="entry name" value="RHS repeat-associated core"/>
    <property type="match status" value="2"/>
</dbReference>
<dbReference type="InterPro" id="IPR022385">
    <property type="entry name" value="Rhs_assc_core"/>
</dbReference>